<comment type="similarity">
    <text evidence="1">Belongs to the mycobacterial PPE family.</text>
</comment>
<feature type="compositionally biased region" description="Low complexity" evidence="2">
    <location>
        <begin position="242"/>
        <end position="276"/>
    </location>
</feature>
<dbReference type="Gene3D" id="1.20.1260.20">
    <property type="entry name" value="PPE superfamily"/>
    <property type="match status" value="1"/>
</dbReference>
<dbReference type="InterPro" id="IPR038332">
    <property type="entry name" value="PPE_sf"/>
</dbReference>
<name>A0AA45R3R2_9PSEU</name>
<evidence type="ECO:0000256" key="2">
    <source>
        <dbReference type="SAM" id="MobiDB-lite"/>
    </source>
</evidence>
<protein>
    <submittedName>
        <fullName evidence="4">PPE domain-containing protein</fullName>
    </submittedName>
</protein>
<dbReference type="EMBL" id="CP073249">
    <property type="protein sequence ID" value="QUF04127.1"/>
    <property type="molecule type" value="Genomic_DNA"/>
</dbReference>
<feature type="compositionally biased region" description="Low complexity" evidence="2">
    <location>
        <begin position="380"/>
        <end position="398"/>
    </location>
</feature>
<feature type="compositionally biased region" description="Basic and acidic residues" evidence="2">
    <location>
        <begin position="400"/>
        <end position="413"/>
    </location>
</feature>
<dbReference type="InterPro" id="IPR000030">
    <property type="entry name" value="PPE_dom"/>
</dbReference>
<dbReference type="Pfam" id="PF00823">
    <property type="entry name" value="PPE"/>
    <property type="match status" value="1"/>
</dbReference>
<gene>
    <name evidence="4" type="ORF">KCV87_33125</name>
</gene>
<dbReference type="Proteomes" id="UP000677152">
    <property type="component" value="Chromosome"/>
</dbReference>
<evidence type="ECO:0000313" key="5">
    <source>
        <dbReference type="Proteomes" id="UP000677152"/>
    </source>
</evidence>
<feature type="compositionally biased region" description="Gly residues" evidence="2">
    <location>
        <begin position="295"/>
        <end position="344"/>
    </location>
</feature>
<accession>A0AA45R3R2</accession>
<evidence type="ECO:0000313" key="4">
    <source>
        <dbReference type="EMBL" id="QUF04127.1"/>
    </source>
</evidence>
<dbReference type="AlphaFoldDB" id="A0AA45R3R2"/>
<feature type="compositionally biased region" description="Basic and acidic residues" evidence="2">
    <location>
        <begin position="191"/>
        <end position="209"/>
    </location>
</feature>
<feature type="compositionally biased region" description="Gly residues" evidence="2">
    <location>
        <begin position="277"/>
        <end position="288"/>
    </location>
</feature>
<proteinExistence type="inferred from homology"/>
<feature type="domain" description="PPE" evidence="3">
    <location>
        <begin position="24"/>
        <end position="170"/>
    </location>
</feature>
<evidence type="ECO:0000259" key="3">
    <source>
        <dbReference type="Pfam" id="PF00823"/>
    </source>
</evidence>
<feature type="region of interest" description="Disordered" evidence="2">
    <location>
        <begin position="183"/>
        <end position="440"/>
    </location>
</feature>
<organism evidence="4 5">
    <name type="scientific">Actinosynnema pretiosum subsp. pretiosum</name>
    <dbReference type="NCBI Taxonomy" id="103721"/>
    <lineage>
        <taxon>Bacteria</taxon>
        <taxon>Bacillati</taxon>
        <taxon>Actinomycetota</taxon>
        <taxon>Actinomycetes</taxon>
        <taxon>Pseudonocardiales</taxon>
        <taxon>Pseudonocardiaceae</taxon>
        <taxon>Actinosynnema</taxon>
    </lineage>
</organism>
<sequence>MGLGGANFDSQSHRQLYDKIHDRAGASAAQVVDDAWNSFRAVMGNARSDLQTAIEKAGAVWVGAAGERFTSASAPLVRWAEDARAAGVATHHSFQAQRSSWSGTATRMPAPVEVTSTANDDLWGVPAGFTHLVGGQTDQDVQEAQALEAKREAVRVMVEYQTAAMSAVGSLGAFTPPPSVATRVAEGSVARPEEVRAGERDGGPRREDVGAAGMQPRDVGSGTTGQSASSTPGAGGPPPSLPGVTGPSGSTHTSGSAQAPAPHPQQGPTSTPLPQGGLPGGWAGGLPGGAPRSGAGRGPGGGGGGGAGRPGGAVGGGTRGPGGFSGGGGTRGTGGFGGTGGLGGHPSSPTPHRGTPAFPSAQTTGVEHGAAHPTRPTPPSATRGAPGAPGAAGPLGSPQRGRDEDDLEHKSAEYLEELDDVWGQDGLPKVAPPVIGDVGP</sequence>
<evidence type="ECO:0000256" key="1">
    <source>
        <dbReference type="ARBA" id="ARBA00010652"/>
    </source>
</evidence>
<feature type="compositionally biased region" description="Low complexity" evidence="2">
    <location>
        <begin position="220"/>
        <end position="232"/>
    </location>
</feature>
<dbReference type="SUPFAM" id="SSF140459">
    <property type="entry name" value="PE/PPE dimer-like"/>
    <property type="match status" value="1"/>
</dbReference>
<reference evidence="4" key="1">
    <citation type="submission" date="2021-04" db="EMBL/GenBank/DDBJ databases">
        <title>Genomic sequence of Actinosynnema pretiosum subsp. pretiosum ATCC 31280 (C-14919).</title>
        <authorList>
            <person name="Bai L."/>
            <person name="Wang X."/>
            <person name="Xiao Y."/>
        </authorList>
    </citation>
    <scope>NUCLEOTIDE SEQUENCE</scope>
    <source>
        <strain evidence="4">ATCC 31280</strain>
    </source>
</reference>